<proteinExistence type="predicted"/>
<gene>
    <name evidence="1" type="ORF">RO07_17775</name>
</gene>
<organism evidence="1 2">
    <name type="scientific">Pandoraea pulmonicola</name>
    <dbReference type="NCBI Taxonomy" id="93221"/>
    <lineage>
        <taxon>Bacteria</taxon>
        <taxon>Pseudomonadati</taxon>
        <taxon>Pseudomonadota</taxon>
        <taxon>Betaproteobacteria</taxon>
        <taxon>Burkholderiales</taxon>
        <taxon>Burkholderiaceae</taxon>
        <taxon>Pandoraea</taxon>
    </lineage>
</organism>
<evidence type="ECO:0000313" key="2">
    <source>
        <dbReference type="Proteomes" id="UP000035086"/>
    </source>
</evidence>
<keyword evidence="2" id="KW-1185">Reference proteome</keyword>
<sequence length="93" mass="10501">MMQTRVRAAHERHDDEIDFPSRSRVADVFQKYNSFQRRFGRRARGMARGLSGGSRRRGGRDGVAGVGADACANCFAIVRINHLNDTRRLQGRP</sequence>
<accession>A0ABM5S2B6</accession>
<protein>
    <submittedName>
        <fullName evidence="1">Uncharacterized protein</fullName>
    </submittedName>
</protein>
<reference evidence="1" key="1">
    <citation type="submission" date="2016-11" db="EMBL/GenBank/DDBJ databases">
        <title>Complete Genome Sequencing of Pandoraea pulmonicola DSM 16583.</title>
        <authorList>
            <person name="Chan K.-G."/>
        </authorList>
    </citation>
    <scope>NUCLEOTIDE SEQUENCE</scope>
    <source>
        <strain evidence="1">DSM 16583</strain>
    </source>
</reference>
<dbReference type="EMBL" id="CP010310">
    <property type="protein sequence ID" value="AJC21875.1"/>
    <property type="molecule type" value="Genomic_DNA"/>
</dbReference>
<name>A0ABM5S2B6_PANPU</name>
<evidence type="ECO:0000313" key="1">
    <source>
        <dbReference type="EMBL" id="AJC21875.1"/>
    </source>
</evidence>
<dbReference type="Proteomes" id="UP000035086">
    <property type="component" value="Chromosome"/>
</dbReference>